<keyword evidence="2" id="KW-1185">Reference proteome</keyword>
<dbReference type="AlphaFoldDB" id="A0A0G3WC32"/>
<dbReference type="Proteomes" id="UP000035704">
    <property type="component" value="Chromosome"/>
</dbReference>
<evidence type="ECO:0000313" key="2">
    <source>
        <dbReference type="Proteomes" id="UP000035704"/>
    </source>
</evidence>
<dbReference type="KEGG" id="cace:CACET_c27860"/>
<name>A0A0G3WC32_9CLOT</name>
<accession>A0A0G3WC32</accession>
<evidence type="ECO:0000313" key="1">
    <source>
        <dbReference type="EMBL" id="AKL96231.1"/>
    </source>
</evidence>
<reference evidence="1 2" key="1">
    <citation type="submission" date="2014-10" db="EMBL/GenBank/DDBJ databases">
        <title>Genome sequence of Clostridium aceticum DSM 1496.</title>
        <authorList>
            <person name="Poehlein A."/>
            <person name="Schiel-Bengelsdorf B."/>
            <person name="Gottschalk G."/>
            <person name="Duerre P."/>
            <person name="Daniel R."/>
        </authorList>
    </citation>
    <scope>NUCLEOTIDE SEQUENCE [LARGE SCALE GENOMIC DNA]</scope>
    <source>
        <strain evidence="1 2">DSM 1496</strain>
    </source>
</reference>
<sequence>MISLSDKGRKSALSIDKYTLLTFQKYLQK</sequence>
<dbReference type="PATRIC" id="fig|84022.6.peg.2827"/>
<dbReference type="EMBL" id="CP009687">
    <property type="protein sequence ID" value="AKL96231.1"/>
    <property type="molecule type" value="Genomic_DNA"/>
</dbReference>
<protein>
    <submittedName>
        <fullName evidence="1">Uncharacterized protein</fullName>
    </submittedName>
</protein>
<proteinExistence type="predicted"/>
<gene>
    <name evidence="1" type="ORF">CACET_c27860</name>
</gene>
<dbReference type="STRING" id="84022.CACET_c27860"/>
<organism evidence="1 2">
    <name type="scientific">Clostridium aceticum</name>
    <dbReference type="NCBI Taxonomy" id="84022"/>
    <lineage>
        <taxon>Bacteria</taxon>
        <taxon>Bacillati</taxon>
        <taxon>Bacillota</taxon>
        <taxon>Clostridia</taxon>
        <taxon>Eubacteriales</taxon>
        <taxon>Clostridiaceae</taxon>
        <taxon>Clostridium</taxon>
    </lineage>
</organism>